<dbReference type="InterPro" id="IPR058907">
    <property type="entry name" value="P29_N"/>
</dbReference>
<feature type="domain" description="Broad-specificity ulvan lyase C-terminal" evidence="2">
    <location>
        <begin position="399"/>
        <end position="635"/>
    </location>
</feature>
<evidence type="ECO:0000313" key="3">
    <source>
        <dbReference type="EMBL" id="QCW99549.1"/>
    </source>
</evidence>
<evidence type="ECO:0000313" key="4">
    <source>
        <dbReference type="Proteomes" id="UP000310017"/>
    </source>
</evidence>
<name>A0A5B7SRM9_9FLAO</name>
<dbReference type="KEGG" id="asag:FGM00_05290"/>
<dbReference type="InterPro" id="IPR008929">
    <property type="entry name" value="Chondroitin_lyas"/>
</dbReference>
<dbReference type="EMBL" id="CP040710">
    <property type="protein sequence ID" value="QCW99549.1"/>
    <property type="molecule type" value="Genomic_DNA"/>
</dbReference>
<reference evidence="3 4" key="1">
    <citation type="submission" date="2019-05" db="EMBL/GenBank/DDBJ databases">
        <title>Genome sequencing of F202Z8.</title>
        <authorList>
            <person name="Kwon Y.M."/>
        </authorList>
    </citation>
    <scope>NUCLEOTIDE SEQUENCE [LARGE SCALE GENOMIC DNA]</scope>
    <source>
        <strain evidence="3 4">F202Z8</strain>
    </source>
</reference>
<dbReference type="OrthoDB" id="2339489at2"/>
<dbReference type="Pfam" id="PF25841">
    <property type="entry name" value="Ulvan_lyase_C"/>
    <property type="match status" value="1"/>
</dbReference>
<sequence length="636" mass="70823">MKRRSFVQLSAAASIALGFPLYGCSSKTKNKSQVLTAYEKQVAALLKEWCDGMIAVQTNKPDDLKVHGALHCPACDKIHGRCMDAVYPFLYMADVTGERKYMDAAINVMKWSENVSMPDGSWTVIPDPKSWKGITVFGAIALGEALHHHGHVLTAEIKEKWTQRLKRAAEFIHKNFTIDYSHINYAFTAVYALNFLGRFFENEAYISHSKTLAKKVPNWLTSPNKLLFGENKPADVPSAKGLLPVDLGYNVEETLNGLVQYAILEKDEELLQLLTKSLEGHLEFMLPDGAWDNSWGTRQNKWSYWGSRTTDGCQPAFALMANRNAAFGTAAIKNTELLQRCTVNGLLAGGLHYESHGVKPCVHHTFAHAKSLAFILDNTASLPELSKEKPLPRSIADGVKHFQELDVWLAARGDWKATISSYDVVFKKKYSQAATGGALAVLWHNRVGPIFTASMAEYVLAEVNNQQPQADGEDIPLTPRIEVSKEQQWFSNLFDLKAQVAFADDGETIQFEVTTNLTDREGERLPQGEYVLQYDFSKDKTIVKANLRSNTSVLQEASLLLPVISPTGEKITQPAENRIEIQKESALVVVEANVPISIKETKKERVFNMVPGMEAVPIQAFFTKGITEIVCQIKVV</sequence>
<dbReference type="RefSeq" id="WP_138851902.1">
    <property type="nucleotide sequence ID" value="NZ_CP040710.1"/>
</dbReference>
<protein>
    <submittedName>
        <fullName evidence="3">Uncharacterized protein</fullName>
    </submittedName>
</protein>
<feature type="domain" description="Broad-specificity ulvan lyase N-terminal" evidence="1">
    <location>
        <begin position="46"/>
        <end position="393"/>
    </location>
</feature>
<dbReference type="Proteomes" id="UP000310017">
    <property type="component" value="Chromosome"/>
</dbReference>
<dbReference type="InterPro" id="IPR058908">
    <property type="entry name" value="P29_C"/>
</dbReference>
<dbReference type="SUPFAM" id="SSF48230">
    <property type="entry name" value="Chondroitin AC/alginate lyase"/>
    <property type="match status" value="1"/>
</dbReference>
<dbReference type="Pfam" id="PF25840">
    <property type="entry name" value="Ulvan_lyase_N"/>
    <property type="match status" value="1"/>
</dbReference>
<accession>A0A5B7SRM9</accession>
<gene>
    <name evidence="3" type="ORF">FGM00_05290</name>
</gene>
<evidence type="ECO:0000259" key="2">
    <source>
        <dbReference type="Pfam" id="PF25841"/>
    </source>
</evidence>
<dbReference type="AlphaFoldDB" id="A0A5B7SRM9"/>
<keyword evidence="4" id="KW-1185">Reference proteome</keyword>
<evidence type="ECO:0000259" key="1">
    <source>
        <dbReference type="Pfam" id="PF25840"/>
    </source>
</evidence>
<proteinExistence type="predicted"/>
<organism evidence="3 4">
    <name type="scientific">Aggregatimonas sangjinii</name>
    <dbReference type="NCBI Taxonomy" id="2583587"/>
    <lineage>
        <taxon>Bacteria</taxon>
        <taxon>Pseudomonadati</taxon>
        <taxon>Bacteroidota</taxon>
        <taxon>Flavobacteriia</taxon>
        <taxon>Flavobacteriales</taxon>
        <taxon>Flavobacteriaceae</taxon>
        <taxon>Aggregatimonas</taxon>
    </lineage>
</organism>